<reference evidence="6" key="1">
    <citation type="submission" date="2023-10" db="EMBL/GenBank/DDBJ databases">
        <authorList>
            <person name="Chen Y."/>
            <person name="Shah S."/>
            <person name="Dougan E. K."/>
            <person name="Thang M."/>
            <person name="Chan C."/>
        </authorList>
    </citation>
    <scope>NUCLEOTIDE SEQUENCE [LARGE SCALE GENOMIC DNA]</scope>
</reference>
<keyword evidence="4" id="KW-0206">Cytoskeleton</keyword>
<proteinExistence type="predicted"/>
<sequence>MDLVLQRHVYHYGECLSELLSAGIPERVGEGNVAERAGISSVPKKDSSLRLILDTKRSNAHFQEPPRTLLASVEALANLEVDASKGVAVASADVDCCFYPCELPPWARHFFGLLAVQARFLQPEARQLLGITYLSEMVHFVARVAPMGWSWAVHLAQVAHAHILAVVSPESPWIADKAPAFAFGAQCSGAKMLHMDSVAVFASGSGDPVLEVEHMLAALGERGIQASFDSDDGEFHTLLGYVLHKPSATWRLSRSTFWRLKFSFDFVLAPGRLVTERELERLMGHITSAMMLQRPMLSLFHAIYEFCRRTRDRALAHFEEVPAGRLLVEPWTAVAARRRRRAAAIHALGDEGVGWAVRRLVRNAQLHGLRHLVLGGNLEPRPKRITRRASGSGGGRWLPGPSGPRQGWTSRAPVSAGPAWHGARRAHLCPRLSRLAASRVRPATERAYLRALTWLRVKALPEWTPLQWDGALVDYAEWAFDRGMGREAFSRALCAVAWGEPALGGPVRRLFTSAHSSLAGWTRHQPGHSRPPLPRLLALAFAAALASPGKPDSGLCILAMFECYLRPSEATTLLAKQLAAGYGVGVLRSPLLILHPEELAISSKTGEFDSTVAFDLPRHHWIGRAALRLQPLLREDKPLFCRAYSQLFADIHIASQHLKLDALGFAPHCLRRCDKAGRLALALRSLGDERKDERERWAAAAPRLFGSAFAQPSVQVGLENDGRVSTSSQEPAGSPRSSRKEAEWDAAVLREKLERIQDEVHGMAQTQQTSSELERTRQHVSEVLGSLQQQQRQVLEAQERHEEMGALERQQRQWAQEKVAELGGKLKEKDRKILDMGNSLKRTKKRLEELIEETERRKRSLARVEKDRERAATARERLEEQRDQLEEELRSVQQSGEAARVRCEQLQRRCHELERRDQEQRQDISLAEQGRRQEAQELENSEVRRLKALHEAELEDLRGKHSKVLLSIQAERNALTKERQVLEEQLHSVAAEQRQEAESQAERARLCEELSGRLMNAKDAVQRLEEEKRSLQTEARDAQAEHDRLREQRDELARRLRGVEEARRKAEGDRQSMQQ</sequence>
<evidence type="ECO:0000256" key="1">
    <source>
        <dbReference type="ARBA" id="ARBA00004300"/>
    </source>
</evidence>
<evidence type="ECO:0000256" key="5">
    <source>
        <dbReference type="SAM" id="MobiDB-lite"/>
    </source>
</evidence>
<evidence type="ECO:0000256" key="4">
    <source>
        <dbReference type="ARBA" id="ARBA00023212"/>
    </source>
</evidence>
<dbReference type="SUPFAM" id="SSF56672">
    <property type="entry name" value="DNA/RNA polymerases"/>
    <property type="match status" value="1"/>
</dbReference>
<protein>
    <submittedName>
        <fullName evidence="6">Uncharacterized protein</fullName>
    </submittedName>
</protein>
<evidence type="ECO:0000313" key="6">
    <source>
        <dbReference type="EMBL" id="CAK0790711.1"/>
    </source>
</evidence>
<organism evidence="6 7">
    <name type="scientific">Prorocentrum cordatum</name>
    <dbReference type="NCBI Taxonomy" id="2364126"/>
    <lineage>
        <taxon>Eukaryota</taxon>
        <taxon>Sar</taxon>
        <taxon>Alveolata</taxon>
        <taxon>Dinophyceae</taxon>
        <taxon>Prorocentrales</taxon>
        <taxon>Prorocentraceae</taxon>
        <taxon>Prorocentrum</taxon>
    </lineage>
</organism>
<dbReference type="InterPro" id="IPR043502">
    <property type="entry name" value="DNA/RNA_pol_sf"/>
</dbReference>
<dbReference type="PANTHER" id="PTHR18905:SF13">
    <property type="entry name" value="NON-CENTROSOMAL MICROTUBULE ARRAY"/>
    <property type="match status" value="1"/>
</dbReference>
<feature type="non-terminal residue" evidence="6">
    <location>
        <position position="1075"/>
    </location>
</feature>
<comment type="caution">
    <text evidence="6">The sequence shown here is derived from an EMBL/GenBank/DDBJ whole genome shotgun (WGS) entry which is preliminary data.</text>
</comment>
<feature type="region of interest" description="Disordered" evidence="5">
    <location>
        <begin position="914"/>
        <end position="940"/>
    </location>
</feature>
<keyword evidence="2" id="KW-0963">Cytoplasm</keyword>
<feature type="region of interest" description="Disordered" evidence="5">
    <location>
        <begin position="1025"/>
        <end position="1075"/>
    </location>
</feature>
<evidence type="ECO:0000256" key="3">
    <source>
        <dbReference type="ARBA" id="ARBA00022553"/>
    </source>
</evidence>
<dbReference type="Proteomes" id="UP001189429">
    <property type="component" value="Unassembled WGS sequence"/>
</dbReference>
<accession>A0ABN9PHK0</accession>
<keyword evidence="7" id="KW-1185">Reference proteome</keyword>
<evidence type="ECO:0000256" key="2">
    <source>
        <dbReference type="ARBA" id="ARBA00022490"/>
    </source>
</evidence>
<dbReference type="PANTHER" id="PTHR18905">
    <property type="entry name" value="NINEIN"/>
    <property type="match status" value="1"/>
</dbReference>
<feature type="region of interest" description="Disordered" evidence="5">
    <location>
        <begin position="856"/>
        <end position="898"/>
    </location>
</feature>
<name>A0ABN9PHK0_9DINO</name>
<keyword evidence="3" id="KW-0597">Phosphoprotein</keyword>
<dbReference type="EMBL" id="CAUYUJ010000470">
    <property type="protein sequence ID" value="CAK0790711.1"/>
    <property type="molecule type" value="Genomic_DNA"/>
</dbReference>
<gene>
    <name evidence="6" type="ORF">PCOR1329_LOCUS1923</name>
</gene>
<feature type="compositionally biased region" description="Basic and acidic residues" evidence="5">
    <location>
        <begin position="929"/>
        <end position="940"/>
    </location>
</feature>
<feature type="region of interest" description="Disordered" evidence="5">
    <location>
        <begin position="720"/>
        <end position="744"/>
    </location>
</feature>
<feature type="region of interest" description="Disordered" evidence="5">
    <location>
        <begin position="386"/>
        <end position="416"/>
    </location>
</feature>
<comment type="subcellular location">
    <subcellularLocation>
        <location evidence="1">Cytoplasm</location>
        <location evidence="1">Cytoskeleton</location>
        <location evidence="1">Microtubule organizing center</location>
        <location evidence="1">Centrosome</location>
    </subcellularLocation>
</comment>
<evidence type="ECO:0000313" key="7">
    <source>
        <dbReference type="Proteomes" id="UP001189429"/>
    </source>
</evidence>
<feature type="compositionally biased region" description="Basic and acidic residues" evidence="5">
    <location>
        <begin position="856"/>
        <end position="890"/>
    </location>
</feature>